<dbReference type="AlphaFoldDB" id="A0A0M7BGN4"/>
<gene>
    <name evidence="1" type="ORF">JSE7799_03796</name>
</gene>
<reference evidence="1 2" key="1">
    <citation type="submission" date="2015-09" db="EMBL/GenBank/DDBJ databases">
        <authorList>
            <person name="Jackson K.R."/>
            <person name="Lunt B.L."/>
            <person name="Fisher J.N.B."/>
            <person name="Gardner A.V."/>
            <person name="Bailey M.E."/>
            <person name="Deus L.M."/>
            <person name="Earl A.S."/>
            <person name="Gibby P.D."/>
            <person name="Hartmann K.A."/>
            <person name="Liu J.E."/>
            <person name="Manci A.M."/>
            <person name="Nielsen D.A."/>
            <person name="Solomon M.B."/>
            <person name="Breakwell D.P."/>
            <person name="Burnett S.H."/>
            <person name="Grose J.H."/>
        </authorList>
    </citation>
    <scope>NUCLEOTIDE SEQUENCE [LARGE SCALE GENOMIC DNA]</scope>
    <source>
        <strain evidence="1 2">CECT 7799</strain>
    </source>
</reference>
<proteinExistence type="predicted"/>
<dbReference type="RefSeq" id="WP_055665017.1">
    <property type="nucleotide sequence ID" value="NZ_CYPR01000252.1"/>
</dbReference>
<dbReference type="Proteomes" id="UP000049455">
    <property type="component" value="Unassembled WGS sequence"/>
</dbReference>
<evidence type="ECO:0000313" key="1">
    <source>
        <dbReference type="EMBL" id="CUH41053.1"/>
    </source>
</evidence>
<name>A0A0M7BGN4_9RHOB</name>
<keyword evidence="2" id="KW-1185">Reference proteome</keyword>
<evidence type="ECO:0000313" key="2">
    <source>
        <dbReference type="Proteomes" id="UP000049455"/>
    </source>
</evidence>
<accession>A0A0M7BGN4</accession>
<dbReference type="OrthoDB" id="7847029at2"/>
<protein>
    <submittedName>
        <fullName evidence="1">Uncharacterized protein</fullName>
    </submittedName>
</protein>
<sequence>MKHFDRMTKKELCTRILQGLDALHDQAQRAEADMTATDLNTVLQALSALRHSGPLSEIAVDEIGRIEDLLARAIAQETLGFQNVFDGTVDPDLGAVGRVHAVPVLSEKGAALDRLQQGFRQILAMRELLAARIDAGLMMNGIKAA</sequence>
<organism evidence="1 2">
    <name type="scientific">Jannaschia seosinensis</name>
    <dbReference type="NCBI Taxonomy" id="313367"/>
    <lineage>
        <taxon>Bacteria</taxon>
        <taxon>Pseudomonadati</taxon>
        <taxon>Pseudomonadota</taxon>
        <taxon>Alphaproteobacteria</taxon>
        <taxon>Rhodobacterales</taxon>
        <taxon>Roseobacteraceae</taxon>
        <taxon>Jannaschia</taxon>
    </lineage>
</organism>
<dbReference type="EMBL" id="CYPR01000252">
    <property type="protein sequence ID" value="CUH41053.1"/>
    <property type="molecule type" value="Genomic_DNA"/>
</dbReference>